<dbReference type="PROSITE" id="PS50801">
    <property type="entry name" value="STAS"/>
    <property type="match status" value="1"/>
</dbReference>
<sequence>MLVDLGSVEFFDCSGLRVLCRAEARGGERLLPLPALTGGDA</sequence>
<reference evidence="2 3" key="1">
    <citation type="submission" date="2024-06" db="EMBL/GenBank/DDBJ databases">
        <title>The Natural Products Discovery Center: Release of the First 8490 Sequenced Strains for Exploring Actinobacteria Biosynthetic Diversity.</title>
        <authorList>
            <person name="Kalkreuter E."/>
            <person name="Kautsar S.A."/>
            <person name="Yang D."/>
            <person name="Bader C.D."/>
            <person name="Teijaro C.N."/>
            <person name="Fluegel L."/>
            <person name="Davis C.M."/>
            <person name="Simpson J.R."/>
            <person name="Lauterbach L."/>
            <person name="Steele A.D."/>
            <person name="Gui C."/>
            <person name="Meng S."/>
            <person name="Li G."/>
            <person name="Viehrig K."/>
            <person name="Ye F."/>
            <person name="Su P."/>
            <person name="Kiefer A.F."/>
            <person name="Nichols A."/>
            <person name="Cepeda A.J."/>
            <person name="Yan W."/>
            <person name="Fan B."/>
            <person name="Jiang Y."/>
            <person name="Adhikari A."/>
            <person name="Zheng C.-J."/>
            <person name="Schuster L."/>
            <person name="Cowan T.M."/>
            <person name="Smanski M.J."/>
            <person name="Chevrette M.G."/>
            <person name="De Carvalho L.P.S."/>
            <person name="Shen B."/>
        </authorList>
    </citation>
    <scope>NUCLEOTIDE SEQUENCE [LARGE SCALE GENOMIC DNA]</scope>
    <source>
        <strain evidence="2 3">NPDC052360</strain>
    </source>
</reference>
<comment type="caution">
    <text evidence="2">The sequence shown here is derived from an EMBL/GenBank/DDBJ whole genome shotgun (WGS) entry which is preliminary data.</text>
</comment>
<name>A0ABV3KWU2_STRGS</name>
<evidence type="ECO:0000313" key="2">
    <source>
        <dbReference type="EMBL" id="MEV8463748.1"/>
    </source>
</evidence>
<dbReference type="RefSeq" id="WP_343234103.1">
    <property type="nucleotide sequence ID" value="NZ_JBFAUJ010000016.1"/>
</dbReference>
<proteinExistence type="predicted"/>
<dbReference type="Proteomes" id="UP001553148">
    <property type="component" value="Unassembled WGS sequence"/>
</dbReference>
<evidence type="ECO:0000259" key="1">
    <source>
        <dbReference type="PROSITE" id="PS50801"/>
    </source>
</evidence>
<accession>A0ABV3KWU2</accession>
<feature type="domain" description="STAS" evidence="1">
    <location>
        <begin position="1"/>
        <end position="19"/>
    </location>
</feature>
<gene>
    <name evidence="2" type="ORF">AB0470_29910</name>
</gene>
<organism evidence="2 3">
    <name type="scientific">Streptomyces griseosporeus</name>
    <dbReference type="NCBI Taxonomy" id="1910"/>
    <lineage>
        <taxon>Bacteria</taxon>
        <taxon>Bacillati</taxon>
        <taxon>Actinomycetota</taxon>
        <taxon>Actinomycetes</taxon>
        <taxon>Kitasatosporales</taxon>
        <taxon>Streptomycetaceae</taxon>
        <taxon>Streptomyces</taxon>
    </lineage>
</organism>
<keyword evidence="3" id="KW-1185">Reference proteome</keyword>
<protein>
    <recommendedName>
        <fullName evidence="1">STAS domain-containing protein</fullName>
    </recommendedName>
</protein>
<evidence type="ECO:0000313" key="3">
    <source>
        <dbReference type="Proteomes" id="UP001553148"/>
    </source>
</evidence>
<dbReference type="EMBL" id="JBFAUJ010000016">
    <property type="protein sequence ID" value="MEV8463748.1"/>
    <property type="molecule type" value="Genomic_DNA"/>
</dbReference>
<dbReference type="InterPro" id="IPR002645">
    <property type="entry name" value="STAS_dom"/>
</dbReference>